<accession>A0AAV7MB99</accession>
<sequence length="68" mass="7690">MQKSRSETSDQLSGVRTHGHEKRSASSETSKRSFVGLLPLHTGRQQINNKFSGAEAPEHFEEKTNRYC</sequence>
<evidence type="ECO:0000313" key="3">
    <source>
        <dbReference type="Proteomes" id="UP001066276"/>
    </source>
</evidence>
<feature type="region of interest" description="Disordered" evidence="1">
    <location>
        <begin position="1"/>
        <end position="41"/>
    </location>
</feature>
<keyword evidence="3" id="KW-1185">Reference proteome</keyword>
<comment type="caution">
    <text evidence="2">The sequence shown here is derived from an EMBL/GenBank/DDBJ whole genome shotgun (WGS) entry which is preliminary data.</text>
</comment>
<name>A0AAV7MB99_PLEWA</name>
<feature type="compositionally biased region" description="Basic and acidic residues" evidence="1">
    <location>
        <begin position="22"/>
        <end position="31"/>
    </location>
</feature>
<dbReference type="Proteomes" id="UP001066276">
    <property type="component" value="Chromosome 10"/>
</dbReference>
<reference evidence="2" key="1">
    <citation type="journal article" date="2022" name="bioRxiv">
        <title>Sequencing and chromosome-scale assembly of the giantPleurodeles waltlgenome.</title>
        <authorList>
            <person name="Brown T."/>
            <person name="Elewa A."/>
            <person name="Iarovenko S."/>
            <person name="Subramanian E."/>
            <person name="Araus A.J."/>
            <person name="Petzold A."/>
            <person name="Susuki M."/>
            <person name="Suzuki K.-i.T."/>
            <person name="Hayashi T."/>
            <person name="Toyoda A."/>
            <person name="Oliveira C."/>
            <person name="Osipova E."/>
            <person name="Leigh N.D."/>
            <person name="Simon A."/>
            <person name="Yun M.H."/>
        </authorList>
    </citation>
    <scope>NUCLEOTIDE SEQUENCE</scope>
    <source>
        <strain evidence="2">20211129_DDA</strain>
        <tissue evidence="2">Liver</tissue>
    </source>
</reference>
<gene>
    <name evidence="2" type="ORF">NDU88_003509</name>
</gene>
<evidence type="ECO:0000313" key="2">
    <source>
        <dbReference type="EMBL" id="KAJ1098398.1"/>
    </source>
</evidence>
<proteinExistence type="predicted"/>
<protein>
    <submittedName>
        <fullName evidence="2">Uncharacterized protein</fullName>
    </submittedName>
</protein>
<organism evidence="2 3">
    <name type="scientific">Pleurodeles waltl</name>
    <name type="common">Iberian ribbed newt</name>
    <dbReference type="NCBI Taxonomy" id="8319"/>
    <lineage>
        <taxon>Eukaryota</taxon>
        <taxon>Metazoa</taxon>
        <taxon>Chordata</taxon>
        <taxon>Craniata</taxon>
        <taxon>Vertebrata</taxon>
        <taxon>Euteleostomi</taxon>
        <taxon>Amphibia</taxon>
        <taxon>Batrachia</taxon>
        <taxon>Caudata</taxon>
        <taxon>Salamandroidea</taxon>
        <taxon>Salamandridae</taxon>
        <taxon>Pleurodelinae</taxon>
        <taxon>Pleurodeles</taxon>
    </lineage>
</organism>
<evidence type="ECO:0000256" key="1">
    <source>
        <dbReference type="SAM" id="MobiDB-lite"/>
    </source>
</evidence>
<dbReference type="EMBL" id="JANPWB010000014">
    <property type="protein sequence ID" value="KAJ1098398.1"/>
    <property type="molecule type" value="Genomic_DNA"/>
</dbReference>
<dbReference type="AlphaFoldDB" id="A0AAV7MB99"/>